<accession>A0A1Z5JPD6</accession>
<dbReference type="PANTHER" id="PTHR10963:SF55">
    <property type="entry name" value="GLYCOSIDE HYDROLASE FAMILY 16 PROTEIN"/>
    <property type="match status" value="1"/>
</dbReference>
<protein>
    <recommendedName>
        <fullName evidence="2">GH16 domain-containing protein</fullName>
    </recommendedName>
</protein>
<dbReference type="PANTHER" id="PTHR10963">
    <property type="entry name" value="GLYCOSYL HYDROLASE-RELATED"/>
    <property type="match status" value="1"/>
</dbReference>
<sequence>MIIRAKQWLHISCCCVAIEAINRSELTTASQVSSQWSNFPRFSKDAIELVWSDEFDVDGAPDPESWGYDIGGWGWGNNELQYHTDRRENSFVKDGFLHIVVRNEQYETNAYTSARLLTKGKREFQYGRFEARIRIPRQSSGLWPAFWMLGVNFESVGWPGCGEIDIMEWVYNLNGNGFPQTRGNATRSSAHGPGYSGGQSEHADVYGITDGFHVYALEWTDTELRFFLDGRSFATLTPDPWVFNHPFFIILNVAVGGWGGTVDPSMVFPMEMTVDYIRVYQLRTSYLCK</sequence>
<dbReference type="OrthoDB" id="45991at2759"/>
<organism evidence="3 4">
    <name type="scientific">Fistulifera solaris</name>
    <name type="common">Oleaginous diatom</name>
    <dbReference type="NCBI Taxonomy" id="1519565"/>
    <lineage>
        <taxon>Eukaryota</taxon>
        <taxon>Sar</taxon>
        <taxon>Stramenopiles</taxon>
        <taxon>Ochrophyta</taxon>
        <taxon>Bacillariophyta</taxon>
        <taxon>Bacillariophyceae</taxon>
        <taxon>Bacillariophycidae</taxon>
        <taxon>Naviculales</taxon>
        <taxon>Naviculaceae</taxon>
        <taxon>Fistulifera</taxon>
    </lineage>
</organism>
<dbReference type="InterPro" id="IPR050546">
    <property type="entry name" value="Glycosyl_Hydrlase_16"/>
</dbReference>
<dbReference type="InterPro" id="IPR013320">
    <property type="entry name" value="ConA-like_dom_sf"/>
</dbReference>
<dbReference type="GO" id="GO:0005975">
    <property type="term" value="P:carbohydrate metabolic process"/>
    <property type="evidence" value="ECO:0007669"/>
    <property type="project" value="InterPro"/>
</dbReference>
<evidence type="ECO:0000259" key="2">
    <source>
        <dbReference type="PROSITE" id="PS51762"/>
    </source>
</evidence>
<evidence type="ECO:0000313" key="4">
    <source>
        <dbReference type="Proteomes" id="UP000198406"/>
    </source>
</evidence>
<feature type="domain" description="GH16" evidence="2">
    <location>
        <begin position="34"/>
        <end position="285"/>
    </location>
</feature>
<proteinExistence type="inferred from homology"/>
<comment type="similarity">
    <text evidence="1">Belongs to the glycosyl hydrolase 16 family.</text>
</comment>
<name>A0A1Z5JPD6_FISSO</name>
<dbReference type="CDD" id="cd08023">
    <property type="entry name" value="GH16_laminarinase_like"/>
    <property type="match status" value="1"/>
</dbReference>
<comment type="caution">
    <text evidence="3">The sequence shown here is derived from an EMBL/GenBank/DDBJ whole genome shotgun (WGS) entry which is preliminary data.</text>
</comment>
<dbReference type="EMBL" id="BDSP01000097">
    <property type="protein sequence ID" value="GAX15864.1"/>
    <property type="molecule type" value="Genomic_DNA"/>
</dbReference>
<reference evidence="3 4" key="1">
    <citation type="journal article" date="2015" name="Plant Cell">
        <title>Oil accumulation by the oleaginous diatom Fistulifera solaris as revealed by the genome and transcriptome.</title>
        <authorList>
            <person name="Tanaka T."/>
            <person name="Maeda Y."/>
            <person name="Veluchamy A."/>
            <person name="Tanaka M."/>
            <person name="Abida H."/>
            <person name="Marechal E."/>
            <person name="Bowler C."/>
            <person name="Muto M."/>
            <person name="Sunaga Y."/>
            <person name="Tanaka M."/>
            <person name="Yoshino T."/>
            <person name="Taniguchi T."/>
            <person name="Fukuda Y."/>
            <person name="Nemoto M."/>
            <person name="Matsumoto M."/>
            <person name="Wong P.S."/>
            <person name="Aburatani S."/>
            <person name="Fujibuchi W."/>
        </authorList>
    </citation>
    <scope>NUCLEOTIDE SEQUENCE [LARGE SCALE GENOMIC DNA]</scope>
    <source>
        <strain evidence="3 4">JPCC DA0580</strain>
    </source>
</reference>
<dbReference type="SUPFAM" id="SSF49899">
    <property type="entry name" value="Concanavalin A-like lectins/glucanases"/>
    <property type="match status" value="1"/>
</dbReference>
<dbReference type="GO" id="GO:0004553">
    <property type="term" value="F:hydrolase activity, hydrolyzing O-glycosyl compounds"/>
    <property type="evidence" value="ECO:0007669"/>
    <property type="project" value="InterPro"/>
</dbReference>
<evidence type="ECO:0000256" key="1">
    <source>
        <dbReference type="ARBA" id="ARBA00006865"/>
    </source>
</evidence>
<dbReference type="Pfam" id="PF00722">
    <property type="entry name" value="Glyco_hydro_16"/>
    <property type="match status" value="1"/>
</dbReference>
<evidence type="ECO:0000313" key="3">
    <source>
        <dbReference type="EMBL" id="GAX15864.1"/>
    </source>
</evidence>
<keyword evidence="4" id="KW-1185">Reference proteome</keyword>
<dbReference type="Proteomes" id="UP000198406">
    <property type="component" value="Unassembled WGS sequence"/>
</dbReference>
<dbReference type="InParanoid" id="A0A1Z5JPD6"/>
<dbReference type="InterPro" id="IPR000757">
    <property type="entry name" value="Beta-glucanase-like"/>
</dbReference>
<gene>
    <name evidence="3" type="ORF">FisN_2Lh407</name>
</gene>
<dbReference type="PROSITE" id="PS51762">
    <property type="entry name" value="GH16_2"/>
    <property type="match status" value="1"/>
</dbReference>
<dbReference type="AlphaFoldDB" id="A0A1Z5JPD6"/>
<dbReference type="Gene3D" id="2.60.120.200">
    <property type="match status" value="1"/>
</dbReference>